<dbReference type="AlphaFoldDB" id="A0AA90TXJ4"/>
<gene>
    <name evidence="1" type="ORF">J2750_000202</name>
</gene>
<proteinExistence type="predicted"/>
<evidence type="ECO:0000313" key="2">
    <source>
        <dbReference type="Proteomes" id="UP001185015"/>
    </source>
</evidence>
<sequence length="69" mass="7737">MQADDINIPNLLDLLNQATNIVRNTSDGFKDKAESFYSGSIELPSGEKQQIFISLNEFGKYAIMLSEDH</sequence>
<dbReference type="EMBL" id="JAVDQI010000001">
    <property type="protein sequence ID" value="MDR6221770.1"/>
    <property type="molecule type" value="Genomic_DNA"/>
</dbReference>
<comment type="caution">
    <text evidence="1">The sequence shown here is derived from an EMBL/GenBank/DDBJ whole genome shotgun (WGS) entry which is preliminary data.</text>
</comment>
<reference evidence="1 2" key="1">
    <citation type="submission" date="2023-07" db="EMBL/GenBank/DDBJ databases">
        <title>Genomic Encyclopedia of Type Strains, Phase IV (KMG-IV): sequencing the most valuable type-strain genomes for metagenomic binning, comparative biology and taxonomic classification.</title>
        <authorList>
            <person name="Goeker M."/>
        </authorList>
    </citation>
    <scope>NUCLEOTIDE SEQUENCE [LARGE SCALE GENOMIC DNA]</scope>
    <source>
        <strain evidence="1 2">DSM 17273</strain>
    </source>
</reference>
<organism evidence="1 2">
    <name type="scientific">Methanococcoides alaskense</name>
    <dbReference type="NCBI Taxonomy" id="325778"/>
    <lineage>
        <taxon>Archaea</taxon>
        <taxon>Methanobacteriati</taxon>
        <taxon>Methanobacteriota</taxon>
        <taxon>Stenosarchaea group</taxon>
        <taxon>Methanomicrobia</taxon>
        <taxon>Methanosarcinales</taxon>
        <taxon>Methanosarcinaceae</taxon>
        <taxon>Methanococcoides</taxon>
    </lineage>
</organism>
<keyword evidence="2" id="KW-1185">Reference proteome</keyword>
<name>A0AA90TXJ4_9EURY</name>
<protein>
    <submittedName>
        <fullName evidence="1">Uncharacterized protein</fullName>
    </submittedName>
</protein>
<dbReference type="RefSeq" id="WP_270096405.1">
    <property type="nucleotide sequence ID" value="NZ_JAQFFK010000003.1"/>
</dbReference>
<accession>A0AA90TXJ4</accession>
<evidence type="ECO:0000313" key="1">
    <source>
        <dbReference type="EMBL" id="MDR6221770.1"/>
    </source>
</evidence>
<dbReference type="Proteomes" id="UP001185015">
    <property type="component" value="Unassembled WGS sequence"/>
</dbReference>